<protein>
    <recommendedName>
        <fullName evidence="3">SAM domain-containing protein</fullName>
    </recommendedName>
</protein>
<keyword evidence="2" id="KW-1185">Reference proteome</keyword>
<dbReference type="Pfam" id="PF18017">
    <property type="entry name" value="SAM_4"/>
    <property type="match status" value="1"/>
</dbReference>
<name>A0A4P9YZM7_9FUNG</name>
<dbReference type="AlphaFoldDB" id="A0A4P9YZM7"/>
<feature type="non-terminal residue" evidence="1">
    <location>
        <position position="1"/>
    </location>
</feature>
<reference evidence="2" key="1">
    <citation type="journal article" date="2018" name="Nat. Microbiol.">
        <title>Leveraging single-cell genomics to expand the fungal tree of life.</title>
        <authorList>
            <person name="Ahrendt S.R."/>
            <person name="Quandt C.A."/>
            <person name="Ciobanu D."/>
            <person name="Clum A."/>
            <person name="Salamov A."/>
            <person name="Andreopoulos B."/>
            <person name="Cheng J.F."/>
            <person name="Woyke T."/>
            <person name="Pelin A."/>
            <person name="Henrissat B."/>
            <person name="Reynolds N.K."/>
            <person name="Benny G.L."/>
            <person name="Smith M.E."/>
            <person name="James T.Y."/>
            <person name="Grigoriev I.V."/>
        </authorList>
    </citation>
    <scope>NUCLEOTIDE SEQUENCE [LARGE SCALE GENOMIC DNA]</scope>
    <source>
        <strain evidence="2">Benny S71-1</strain>
    </source>
</reference>
<proteinExistence type="predicted"/>
<accession>A0A4P9YZM7</accession>
<sequence>FDWFDFFFTAGIDQVDAARYAKTFVKERMDDSILPSLSPEMLRQMGLAQGDIARV</sequence>
<dbReference type="Proteomes" id="UP000278143">
    <property type="component" value="Unassembled WGS sequence"/>
</dbReference>
<evidence type="ECO:0000313" key="1">
    <source>
        <dbReference type="EMBL" id="RKP24871.1"/>
    </source>
</evidence>
<feature type="non-terminal residue" evidence="1">
    <location>
        <position position="55"/>
    </location>
</feature>
<dbReference type="OrthoDB" id="5971719at2759"/>
<dbReference type="Gene3D" id="1.10.150.50">
    <property type="entry name" value="Transcription Factor, Ets-1"/>
    <property type="match status" value="1"/>
</dbReference>
<dbReference type="EMBL" id="KZ989994">
    <property type="protein sequence ID" value="RKP24871.1"/>
    <property type="molecule type" value="Genomic_DNA"/>
</dbReference>
<gene>
    <name evidence="1" type="ORF">SYNPS1DRAFT_3888</name>
</gene>
<organism evidence="1 2">
    <name type="scientific">Syncephalis pseudoplumigaleata</name>
    <dbReference type="NCBI Taxonomy" id="1712513"/>
    <lineage>
        <taxon>Eukaryota</taxon>
        <taxon>Fungi</taxon>
        <taxon>Fungi incertae sedis</taxon>
        <taxon>Zoopagomycota</taxon>
        <taxon>Zoopagomycotina</taxon>
        <taxon>Zoopagomycetes</taxon>
        <taxon>Zoopagales</taxon>
        <taxon>Piptocephalidaceae</taxon>
        <taxon>Syncephalis</taxon>
    </lineage>
</organism>
<evidence type="ECO:0000313" key="2">
    <source>
        <dbReference type="Proteomes" id="UP000278143"/>
    </source>
</evidence>
<dbReference type="InterPro" id="IPR013761">
    <property type="entry name" value="SAM/pointed_sf"/>
</dbReference>
<evidence type="ECO:0008006" key="3">
    <source>
        <dbReference type="Google" id="ProtNLM"/>
    </source>
</evidence>